<evidence type="ECO:0000256" key="1">
    <source>
        <dbReference type="ARBA" id="ARBA00022448"/>
    </source>
</evidence>
<feature type="domain" description="4Fe-4S ferredoxin-type" evidence="7">
    <location>
        <begin position="43"/>
        <end position="70"/>
    </location>
</feature>
<protein>
    <recommendedName>
        <fullName evidence="7">4Fe-4S ferredoxin-type domain-containing protein</fullName>
    </recommendedName>
</protein>
<gene>
    <name evidence="8" type="ORF">Gferi_00555</name>
</gene>
<keyword evidence="6" id="KW-0411">Iron-sulfur</keyword>
<dbReference type="InterPro" id="IPR017896">
    <property type="entry name" value="4Fe4S_Fe-S-bd"/>
</dbReference>
<dbReference type="PROSITE" id="PS00198">
    <property type="entry name" value="4FE4S_FER_1"/>
    <property type="match status" value="2"/>
</dbReference>
<evidence type="ECO:0000313" key="8">
    <source>
        <dbReference type="EMBL" id="AOT68205.1"/>
    </source>
</evidence>
<name>A0A1D8GBB8_9FIRM</name>
<accession>A0A1D8GBB8</accession>
<dbReference type="PROSITE" id="PS51379">
    <property type="entry name" value="4FE4S_FER_2"/>
    <property type="match status" value="4"/>
</dbReference>
<sequence>MKRLEKNEAQCIACGRCEEVCSNAYFKQQNREKSCIQISQDQGESKINVCNQCGVCIDICPVEALYRDKNNVVRIKKDLCVGCFMCVGFCPEEAMRQHDDYIEPFKCIACGLCARECPTEAIFIGNREVDAVTGAIEETAAVDEQ</sequence>
<dbReference type="Pfam" id="PF13237">
    <property type="entry name" value="Fer4_10"/>
    <property type="match status" value="1"/>
</dbReference>
<dbReference type="GO" id="GO:0051539">
    <property type="term" value="F:4 iron, 4 sulfur cluster binding"/>
    <property type="evidence" value="ECO:0007669"/>
    <property type="project" value="UniProtKB-KW"/>
</dbReference>
<dbReference type="InterPro" id="IPR050294">
    <property type="entry name" value="RnfB_subfamily"/>
</dbReference>
<dbReference type="Pfam" id="PF12800">
    <property type="entry name" value="Fer4_4"/>
    <property type="match status" value="1"/>
</dbReference>
<organism evidence="8 9">
    <name type="scientific">Geosporobacter ferrireducens</name>
    <dbReference type="NCBI Taxonomy" id="1424294"/>
    <lineage>
        <taxon>Bacteria</taxon>
        <taxon>Bacillati</taxon>
        <taxon>Bacillota</taxon>
        <taxon>Clostridia</taxon>
        <taxon>Peptostreptococcales</taxon>
        <taxon>Thermotaleaceae</taxon>
        <taxon>Geosporobacter</taxon>
    </lineage>
</organism>
<keyword evidence="1" id="KW-0813">Transport</keyword>
<evidence type="ECO:0000256" key="3">
    <source>
        <dbReference type="ARBA" id="ARBA00022723"/>
    </source>
</evidence>
<dbReference type="Proteomes" id="UP000095743">
    <property type="component" value="Chromosome"/>
</dbReference>
<dbReference type="AlphaFoldDB" id="A0A1D8GBB8"/>
<evidence type="ECO:0000256" key="6">
    <source>
        <dbReference type="ARBA" id="ARBA00023014"/>
    </source>
</evidence>
<dbReference type="PANTHER" id="PTHR42859">
    <property type="entry name" value="OXIDOREDUCTASE"/>
    <property type="match status" value="1"/>
</dbReference>
<dbReference type="CDD" id="cd16372">
    <property type="entry name" value="DMSOR_beta_like"/>
    <property type="match status" value="1"/>
</dbReference>
<dbReference type="OrthoDB" id="9810688at2"/>
<dbReference type="InterPro" id="IPR017900">
    <property type="entry name" value="4Fe4S_Fe_S_CS"/>
</dbReference>
<dbReference type="RefSeq" id="WP_069973759.1">
    <property type="nucleotide sequence ID" value="NZ_CP017269.1"/>
</dbReference>
<keyword evidence="3" id="KW-0479">Metal-binding</keyword>
<dbReference type="Gene3D" id="3.30.70.20">
    <property type="match status" value="2"/>
</dbReference>
<dbReference type="PANTHER" id="PTHR42859:SF10">
    <property type="entry name" value="DIMETHYLSULFOXIDE REDUCTASE CHAIN B"/>
    <property type="match status" value="1"/>
</dbReference>
<feature type="domain" description="4Fe-4S ferredoxin-type" evidence="7">
    <location>
        <begin position="2"/>
        <end position="31"/>
    </location>
</feature>
<keyword evidence="9" id="KW-1185">Reference proteome</keyword>
<reference evidence="8 9" key="1">
    <citation type="submission" date="2016-09" db="EMBL/GenBank/DDBJ databases">
        <title>Genomic analysis reveals versatility of anaerobic energy metabolism of Geosporobacter ferrireducens IRF9 of phylum Firmicutes.</title>
        <authorList>
            <person name="Kim S.-J."/>
        </authorList>
    </citation>
    <scope>NUCLEOTIDE SEQUENCE [LARGE SCALE GENOMIC DNA]</scope>
    <source>
        <strain evidence="8 9">IRF9</strain>
    </source>
</reference>
<keyword evidence="2" id="KW-0004">4Fe-4S</keyword>
<evidence type="ECO:0000259" key="7">
    <source>
        <dbReference type="PROSITE" id="PS51379"/>
    </source>
</evidence>
<evidence type="ECO:0000313" key="9">
    <source>
        <dbReference type="Proteomes" id="UP000095743"/>
    </source>
</evidence>
<feature type="domain" description="4Fe-4S ferredoxin-type" evidence="7">
    <location>
        <begin position="98"/>
        <end position="127"/>
    </location>
</feature>
<evidence type="ECO:0000256" key="2">
    <source>
        <dbReference type="ARBA" id="ARBA00022485"/>
    </source>
</evidence>
<dbReference type="KEGG" id="gfe:Gferi_00555"/>
<dbReference type="EMBL" id="CP017269">
    <property type="protein sequence ID" value="AOT68205.1"/>
    <property type="molecule type" value="Genomic_DNA"/>
</dbReference>
<proteinExistence type="predicted"/>
<dbReference type="Pfam" id="PF00037">
    <property type="entry name" value="Fer4"/>
    <property type="match status" value="1"/>
</dbReference>
<dbReference type="GO" id="GO:0046872">
    <property type="term" value="F:metal ion binding"/>
    <property type="evidence" value="ECO:0007669"/>
    <property type="project" value="UniProtKB-KW"/>
</dbReference>
<evidence type="ECO:0000256" key="4">
    <source>
        <dbReference type="ARBA" id="ARBA00022982"/>
    </source>
</evidence>
<keyword evidence="5" id="KW-0408">Iron</keyword>
<evidence type="ECO:0000256" key="5">
    <source>
        <dbReference type="ARBA" id="ARBA00023004"/>
    </source>
</evidence>
<dbReference type="SUPFAM" id="SSF54862">
    <property type="entry name" value="4Fe-4S ferredoxins"/>
    <property type="match status" value="1"/>
</dbReference>
<dbReference type="STRING" id="1424294.Gferi_00555"/>
<feature type="domain" description="4Fe-4S ferredoxin-type" evidence="7">
    <location>
        <begin position="71"/>
        <end position="96"/>
    </location>
</feature>
<keyword evidence="4" id="KW-0249">Electron transport</keyword>